<evidence type="ECO:0000313" key="2">
    <source>
        <dbReference type="EMBL" id="AVQ11689.1"/>
    </source>
</evidence>
<organism evidence="2 3">
    <name type="scientific">Leptospira santarosai</name>
    <dbReference type="NCBI Taxonomy" id="28183"/>
    <lineage>
        <taxon>Bacteria</taxon>
        <taxon>Pseudomonadati</taxon>
        <taxon>Spirochaetota</taxon>
        <taxon>Spirochaetia</taxon>
        <taxon>Leptospirales</taxon>
        <taxon>Leptospiraceae</taxon>
        <taxon>Leptospira</taxon>
    </lineage>
</organism>
<accession>A0A2P1QRZ4</accession>
<dbReference type="Proteomes" id="UP000033961">
    <property type="component" value="Chromosome I"/>
</dbReference>
<keyword evidence="1" id="KW-0175">Coiled coil</keyword>
<name>A0A2P1QRZ4_9LEPT</name>
<dbReference type="AlphaFoldDB" id="A0A2P1QRZ4"/>
<gene>
    <name evidence="2" type="ORF">XB16_1357</name>
</gene>
<sequence length="82" mass="9711">MKTVQQIAFLRQALYKKYSDEVLLELGTEASATEKWKRLAEKALVRSAVFQIYIEKSDQIADFAEWQNEELTEERIQQEKQE</sequence>
<proteinExistence type="predicted"/>
<dbReference type="EMBL" id="CP027843">
    <property type="protein sequence ID" value="AVQ11689.1"/>
    <property type="molecule type" value="Genomic_DNA"/>
</dbReference>
<evidence type="ECO:0000256" key="1">
    <source>
        <dbReference type="SAM" id="Coils"/>
    </source>
</evidence>
<evidence type="ECO:0000313" key="3">
    <source>
        <dbReference type="Proteomes" id="UP000033961"/>
    </source>
</evidence>
<protein>
    <submittedName>
        <fullName evidence="2">Uncharacterized protein</fullName>
    </submittedName>
</protein>
<feature type="coiled-coil region" evidence="1">
    <location>
        <begin position="54"/>
        <end position="81"/>
    </location>
</feature>
<reference evidence="2 3" key="1">
    <citation type="journal article" date="2015" name="Genome Announc.">
        <title>Draft Genome Sequences of Leptospira santarosai Strains U160, U164, and U233, Isolated from Asymptomatic Cattle.</title>
        <authorList>
            <person name="Kremer F.S."/>
            <person name="Eslabao M.R."/>
            <person name="Provisor M."/>
            <person name="Woloski R.D."/>
            <person name="Ramires O.V."/>
            <person name="Moreno L.Z."/>
            <person name="Moreno A.M."/>
            <person name="Hamond C."/>
            <person name="Lilenbaum W."/>
            <person name="Dellagostin O.A."/>
        </authorList>
    </citation>
    <scope>NUCLEOTIDE SEQUENCE [LARGE SCALE GENOMIC DNA]</scope>
    <source>
        <strain evidence="2 3">U160</strain>
    </source>
</reference>